<dbReference type="Proteomes" id="UP000245202">
    <property type="component" value="Unassembled WGS sequence"/>
</dbReference>
<dbReference type="Gene3D" id="1.50.10.10">
    <property type="match status" value="1"/>
</dbReference>
<dbReference type="SUPFAM" id="SSF49785">
    <property type="entry name" value="Galactose-binding domain-like"/>
    <property type="match status" value="1"/>
</dbReference>
<dbReference type="EMBL" id="BDQX01000244">
    <property type="protein sequence ID" value="GBG09707.1"/>
    <property type="molecule type" value="Genomic_DNA"/>
</dbReference>
<evidence type="ECO:0000313" key="2">
    <source>
        <dbReference type="Proteomes" id="UP000245202"/>
    </source>
</evidence>
<reference evidence="1 2" key="1">
    <citation type="submission" date="2017-08" db="EMBL/GenBank/DDBJ databases">
        <title>Substantial Increase in Enzyme Production by Combined Drug-Resistance Mutations in Paenibacillus agaridevorans.</title>
        <authorList>
            <person name="Tanaka Y."/>
            <person name="Funane K."/>
            <person name="Hosaka T."/>
            <person name="Shiwa Y."/>
            <person name="Fujita N."/>
            <person name="Miyazaki T."/>
            <person name="Yoshikawa H."/>
            <person name="Murakami K."/>
            <person name="Kasahara K."/>
            <person name="Inaoka T."/>
            <person name="Hiraga Y."/>
            <person name="Ochi K."/>
        </authorList>
    </citation>
    <scope>NUCLEOTIDE SEQUENCE [LARGE SCALE GENOMIC DNA]</scope>
    <source>
        <strain evidence="1 2">T-3040</strain>
    </source>
</reference>
<dbReference type="SUPFAM" id="SSF48208">
    <property type="entry name" value="Six-hairpin glycosidases"/>
    <property type="match status" value="1"/>
</dbReference>
<keyword evidence="2" id="KW-1185">Reference proteome</keyword>
<accession>A0A2R5ET32</accession>
<dbReference type="InterPro" id="IPR008928">
    <property type="entry name" value="6-hairpin_glycosidase_sf"/>
</dbReference>
<proteinExistence type="predicted"/>
<dbReference type="InterPro" id="IPR008979">
    <property type="entry name" value="Galactose-bd-like_sf"/>
</dbReference>
<sequence length="655" mass="73835">MILMSIKSGSYMLGVVPVTTGGYAVELHHEEDGRSETIFKQDQPVSIWLKTANGEALLVSASYRDSALERNKLLLAGEARSDGGTVIRVEDVYEAGQVESEGVFQLSRKVTVVETGRDAEGFTSQFGMEPILGGSLNDYEMFAPGVWYRGSENLVETAIASNYSRSDVHMREMRLALPFLLMRNSHTGYSLSVGRVNASSSSDADETSPDWLVDETMHYGSFGISTGVSPSLQFRYPGWEGDINYIDRSVPWIRRSHPVRSGLSHGYRLLLRLECKSKHYAEAMRGAWRFFYEAARPEIKRLDLSTVYRNAVNLLDQYCQDYNGVLGLPFKAQLPTGEVTGHAMVMGFVGQQLPAAYQMIRHGYLRDEPSLVRKGIDIVDFWVQRSLTKAGVPKTWYEPFFEGTGNFTNGTLDLRTMSDGMEGALDAYLLMKRHGAEREDWLCYIARFGDWLAANQNEDGSYCRLYGLKGEPVHPGKHNTTNPVRFLLRLHEVTGLPAYRDAALRAGNYAYEQVYERFHYVGGTSDNDNTIDKEAGTMAMNAFLALYEHTGKEKWLKAFQGAADFTETWMFAWDYGLRHGGTRWEARDSSLPQWIMVDMEKAEVIQEVQIRFYPDNSMYEIPNGDIDGPLALVNFRPLCRGAVCARDDNGHERRG</sequence>
<protein>
    <submittedName>
        <fullName evidence="1">Uncharacterized protein</fullName>
    </submittedName>
</protein>
<dbReference type="InterPro" id="IPR012341">
    <property type="entry name" value="6hp_glycosidase-like_sf"/>
</dbReference>
<gene>
    <name evidence="1" type="ORF">PAT3040_04366</name>
</gene>
<dbReference type="RefSeq" id="WP_108994372.1">
    <property type="nucleotide sequence ID" value="NZ_BDQX01000244.1"/>
</dbReference>
<name>A0A2R5ET32_9BACL</name>
<dbReference type="AlphaFoldDB" id="A0A2R5ET32"/>
<organism evidence="1 2">
    <name type="scientific">Paenibacillus agaridevorans</name>
    <dbReference type="NCBI Taxonomy" id="171404"/>
    <lineage>
        <taxon>Bacteria</taxon>
        <taxon>Bacillati</taxon>
        <taxon>Bacillota</taxon>
        <taxon>Bacilli</taxon>
        <taxon>Bacillales</taxon>
        <taxon>Paenibacillaceae</taxon>
        <taxon>Paenibacillus</taxon>
    </lineage>
</organism>
<dbReference type="GO" id="GO:0005975">
    <property type="term" value="P:carbohydrate metabolic process"/>
    <property type="evidence" value="ECO:0007669"/>
    <property type="project" value="InterPro"/>
</dbReference>
<evidence type="ECO:0000313" key="1">
    <source>
        <dbReference type="EMBL" id="GBG09707.1"/>
    </source>
</evidence>
<comment type="caution">
    <text evidence="1">The sequence shown here is derived from an EMBL/GenBank/DDBJ whole genome shotgun (WGS) entry which is preliminary data.</text>
</comment>